<keyword evidence="2" id="KW-1185">Reference proteome</keyword>
<protein>
    <submittedName>
        <fullName evidence="1">Uncharacterized protein</fullName>
    </submittedName>
</protein>
<proteinExistence type="predicted"/>
<name>A0ABN8HRT1_9NEOP</name>
<gene>
    <name evidence="1" type="ORF">IPOD504_LOCUS1523</name>
</gene>
<dbReference type="EMBL" id="OW152823">
    <property type="protein sequence ID" value="CAH2039132.1"/>
    <property type="molecule type" value="Genomic_DNA"/>
</dbReference>
<dbReference type="Proteomes" id="UP000837857">
    <property type="component" value="Chromosome 11"/>
</dbReference>
<evidence type="ECO:0000313" key="1">
    <source>
        <dbReference type="EMBL" id="CAH2039132.1"/>
    </source>
</evidence>
<sequence length="128" mass="13533">MVVWQQWSSIFKGVATPSTVPSTLIVRTRYCHLGPITIAPPLKSKGCRIWIALERKSTSASPQQIGSSETVSCVVVAHTCSGHDTGNACQVGRPYTSPGPGLRQATPIGTNVLRPLSSGPVRGLVTHS</sequence>
<accession>A0ABN8HRT1</accession>
<organism evidence="1 2">
    <name type="scientific">Iphiclides podalirius</name>
    <name type="common">scarce swallowtail</name>
    <dbReference type="NCBI Taxonomy" id="110791"/>
    <lineage>
        <taxon>Eukaryota</taxon>
        <taxon>Metazoa</taxon>
        <taxon>Ecdysozoa</taxon>
        <taxon>Arthropoda</taxon>
        <taxon>Hexapoda</taxon>
        <taxon>Insecta</taxon>
        <taxon>Pterygota</taxon>
        <taxon>Neoptera</taxon>
        <taxon>Endopterygota</taxon>
        <taxon>Lepidoptera</taxon>
        <taxon>Glossata</taxon>
        <taxon>Ditrysia</taxon>
        <taxon>Papilionoidea</taxon>
        <taxon>Papilionidae</taxon>
        <taxon>Papilioninae</taxon>
        <taxon>Iphiclides</taxon>
    </lineage>
</organism>
<evidence type="ECO:0000313" key="2">
    <source>
        <dbReference type="Proteomes" id="UP000837857"/>
    </source>
</evidence>
<feature type="non-terminal residue" evidence="1">
    <location>
        <position position="1"/>
    </location>
</feature>
<reference evidence="1" key="1">
    <citation type="submission" date="2022-03" db="EMBL/GenBank/DDBJ databases">
        <authorList>
            <person name="Martin H S."/>
        </authorList>
    </citation>
    <scope>NUCLEOTIDE SEQUENCE</scope>
</reference>